<dbReference type="GO" id="GO:0003676">
    <property type="term" value="F:nucleic acid binding"/>
    <property type="evidence" value="ECO:0007669"/>
    <property type="project" value="InterPro"/>
</dbReference>
<protein>
    <submittedName>
        <fullName evidence="3">DDE_3 domain-containing protein</fullName>
    </submittedName>
</protein>
<evidence type="ECO:0000313" key="2">
    <source>
        <dbReference type="Proteomes" id="UP000050761"/>
    </source>
</evidence>
<dbReference type="Gene3D" id="3.30.420.10">
    <property type="entry name" value="Ribonuclease H-like superfamily/Ribonuclease H"/>
    <property type="match status" value="1"/>
</dbReference>
<dbReference type="Proteomes" id="UP000050761">
    <property type="component" value="Unassembled WGS sequence"/>
</dbReference>
<accession>A0A3P8CEY0</accession>
<gene>
    <name evidence="1" type="ORF">HPBE_LOCUS10890</name>
</gene>
<dbReference type="WBParaSite" id="HPBE_0001088901-mRNA-1">
    <property type="protein sequence ID" value="HPBE_0001088901-mRNA-1"/>
    <property type="gene ID" value="HPBE_0001088901"/>
</dbReference>
<sequence length="130" mass="14880">MEGLVGLSGKSEPGSWYRVHATVAPPDCATRALIDWTFQQNWAPAHGAGKTLEWCEANLPDLWTKEVWPSNSPDLNPMDFTFWSILEQKACSFRHSALDSLKRALEKAWDKLSPKMIARILKNFRKRFYA</sequence>
<dbReference type="PANTHER" id="PTHR47326">
    <property type="entry name" value="TRANSPOSABLE ELEMENT TC3 TRANSPOSASE-LIKE PROTEIN"/>
    <property type="match status" value="1"/>
</dbReference>
<keyword evidence="2" id="KW-1185">Reference proteome</keyword>
<reference evidence="3" key="2">
    <citation type="submission" date="2019-09" db="UniProtKB">
        <authorList>
            <consortium name="WormBaseParasite"/>
        </authorList>
    </citation>
    <scope>IDENTIFICATION</scope>
</reference>
<dbReference type="InterPro" id="IPR036397">
    <property type="entry name" value="RNaseH_sf"/>
</dbReference>
<name>A0A183FSG7_HELPZ</name>
<proteinExistence type="predicted"/>
<dbReference type="AlphaFoldDB" id="A0A183FSG7"/>
<dbReference type="EMBL" id="UZAH01026912">
    <property type="protein sequence ID" value="VDO86688.1"/>
    <property type="molecule type" value="Genomic_DNA"/>
</dbReference>
<evidence type="ECO:0000313" key="3">
    <source>
        <dbReference type="WBParaSite" id="HPBE_0001088901-mRNA-1"/>
    </source>
</evidence>
<evidence type="ECO:0000313" key="1">
    <source>
        <dbReference type="EMBL" id="VDO86688.1"/>
    </source>
</evidence>
<accession>A0A183FSG7</accession>
<dbReference type="OrthoDB" id="5865144at2759"/>
<organism evidence="2 3">
    <name type="scientific">Heligmosomoides polygyrus</name>
    <name type="common">Parasitic roundworm</name>
    <dbReference type="NCBI Taxonomy" id="6339"/>
    <lineage>
        <taxon>Eukaryota</taxon>
        <taxon>Metazoa</taxon>
        <taxon>Ecdysozoa</taxon>
        <taxon>Nematoda</taxon>
        <taxon>Chromadorea</taxon>
        <taxon>Rhabditida</taxon>
        <taxon>Rhabditina</taxon>
        <taxon>Rhabditomorpha</taxon>
        <taxon>Strongyloidea</taxon>
        <taxon>Heligmosomidae</taxon>
        <taxon>Heligmosomoides</taxon>
    </lineage>
</organism>
<reference evidence="1 2" key="1">
    <citation type="submission" date="2018-11" db="EMBL/GenBank/DDBJ databases">
        <authorList>
            <consortium name="Pathogen Informatics"/>
        </authorList>
    </citation>
    <scope>NUCLEOTIDE SEQUENCE [LARGE SCALE GENOMIC DNA]</scope>
</reference>
<dbReference type="PANTHER" id="PTHR47326:SF1">
    <property type="entry name" value="HTH PSQ-TYPE DOMAIN-CONTAINING PROTEIN"/>
    <property type="match status" value="1"/>
</dbReference>